<protein>
    <recommendedName>
        <fullName evidence="9">Protein translocase subunit SecE</fullName>
    </recommendedName>
</protein>
<evidence type="ECO:0000256" key="1">
    <source>
        <dbReference type="ARBA" id="ARBA00004370"/>
    </source>
</evidence>
<dbReference type="InterPro" id="IPR005807">
    <property type="entry name" value="SecE_bac"/>
</dbReference>
<evidence type="ECO:0000313" key="10">
    <source>
        <dbReference type="EMBL" id="QDU70388.1"/>
    </source>
</evidence>
<dbReference type="KEGG" id="mcad:Pan265_02150"/>
<comment type="similarity">
    <text evidence="9">Belongs to the SecE/SEC61-gamma family.</text>
</comment>
<sequence>MSWSLYKPGQGYYTRLLSAIAAGTLVLCGIFWIWGKMQAISAETRVFWQAGMALTVIFVMGTVLYWVFNRPDVAEFMIATEAEMKKVNWPSQREIVGSTIVVIGGTIIFACFLLGADVVFSWLFQELGVLQTTS</sequence>
<comment type="caution">
    <text evidence="9">Lacks conserved residue(s) required for the propagation of feature annotation.</text>
</comment>
<dbReference type="GO" id="GO:0006605">
    <property type="term" value="P:protein targeting"/>
    <property type="evidence" value="ECO:0007669"/>
    <property type="project" value="UniProtKB-UniRule"/>
</dbReference>
<keyword evidence="8 9" id="KW-0472">Membrane</keyword>
<keyword evidence="5 9" id="KW-0653">Protein transport</keyword>
<dbReference type="RefSeq" id="WP_145444449.1">
    <property type="nucleotide sequence ID" value="NZ_CP036280.1"/>
</dbReference>
<dbReference type="GO" id="GO:0005886">
    <property type="term" value="C:plasma membrane"/>
    <property type="evidence" value="ECO:0007669"/>
    <property type="project" value="UniProtKB-UniRule"/>
</dbReference>
<evidence type="ECO:0000256" key="5">
    <source>
        <dbReference type="ARBA" id="ARBA00022927"/>
    </source>
</evidence>
<keyword evidence="3 9" id="KW-1003">Cell membrane</keyword>
<dbReference type="AlphaFoldDB" id="A0A518BTT9"/>
<reference evidence="10 11" key="1">
    <citation type="submission" date="2019-02" db="EMBL/GenBank/DDBJ databases">
        <title>Deep-cultivation of Planctomycetes and their phenomic and genomic characterization uncovers novel biology.</title>
        <authorList>
            <person name="Wiegand S."/>
            <person name="Jogler M."/>
            <person name="Boedeker C."/>
            <person name="Pinto D."/>
            <person name="Vollmers J."/>
            <person name="Rivas-Marin E."/>
            <person name="Kohn T."/>
            <person name="Peeters S.H."/>
            <person name="Heuer A."/>
            <person name="Rast P."/>
            <person name="Oberbeckmann S."/>
            <person name="Bunk B."/>
            <person name="Jeske O."/>
            <person name="Meyerdierks A."/>
            <person name="Storesund J.E."/>
            <person name="Kallscheuer N."/>
            <person name="Luecker S."/>
            <person name="Lage O.M."/>
            <person name="Pohl T."/>
            <person name="Merkel B.J."/>
            <person name="Hornburger P."/>
            <person name="Mueller R.-W."/>
            <person name="Bruemmer F."/>
            <person name="Labrenz M."/>
            <person name="Spormann A.M."/>
            <person name="Op den Camp H."/>
            <person name="Overmann J."/>
            <person name="Amann R."/>
            <person name="Jetten M.S.M."/>
            <person name="Mascher T."/>
            <person name="Medema M.H."/>
            <person name="Devos D.P."/>
            <person name="Kaster A.-K."/>
            <person name="Ovreas L."/>
            <person name="Rohde M."/>
            <person name="Galperin M.Y."/>
            <person name="Jogler C."/>
        </authorList>
    </citation>
    <scope>NUCLEOTIDE SEQUENCE [LARGE SCALE GENOMIC DNA]</scope>
    <source>
        <strain evidence="10 11">Pan265</strain>
    </source>
</reference>
<dbReference type="OrthoDB" id="284370at2"/>
<organism evidence="10 11">
    <name type="scientific">Mucisphaera calidilacus</name>
    <dbReference type="NCBI Taxonomy" id="2527982"/>
    <lineage>
        <taxon>Bacteria</taxon>
        <taxon>Pseudomonadati</taxon>
        <taxon>Planctomycetota</taxon>
        <taxon>Phycisphaerae</taxon>
        <taxon>Phycisphaerales</taxon>
        <taxon>Phycisphaeraceae</taxon>
        <taxon>Mucisphaera</taxon>
    </lineage>
</organism>
<dbReference type="PANTHER" id="PTHR33910">
    <property type="entry name" value="PROTEIN TRANSLOCASE SUBUNIT SECE"/>
    <property type="match status" value="1"/>
</dbReference>
<gene>
    <name evidence="9" type="primary">secE</name>
    <name evidence="10" type="ORF">Pan265_02150</name>
</gene>
<dbReference type="HAMAP" id="MF_00422">
    <property type="entry name" value="SecE"/>
    <property type="match status" value="1"/>
</dbReference>
<comment type="subcellular location">
    <subcellularLocation>
        <location evidence="1">Membrane</location>
    </subcellularLocation>
</comment>
<comment type="function">
    <text evidence="9">Essential subunit of the Sec protein translocation channel SecYEG. Clamps together the 2 halves of SecY. May contact the channel plug during translocation.</text>
</comment>
<accession>A0A518BTT9</accession>
<feature type="transmembrane region" description="Helical" evidence="9">
    <location>
        <begin position="95"/>
        <end position="124"/>
    </location>
</feature>
<dbReference type="Gene3D" id="1.20.5.1030">
    <property type="entry name" value="Preprotein translocase secy subunit"/>
    <property type="match status" value="1"/>
</dbReference>
<name>A0A518BTT9_9BACT</name>
<comment type="subunit">
    <text evidence="9">Component of the Sec protein translocase complex. Heterotrimer consisting of SecY, SecE and SecG subunits. The heterotrimers can form oligomers, although 1 heterotrimer is thought to be able to translocate proteins. Interacts with the ribosome. Interacts with SecDF, and other proteins may be involved. Interacts with SecA.</text>
</comment>
<dbReference type="InterPro" id="IPR038379">
    <property type="entry name" value="SecE_sf"/>
</dbReference>
<evidence type="ECO:0000256" key="7">
    <source>
        <dbReference type="ARBA" id="ARBA00023010"/>
    </source>
</evidence>
<evidence type="ECO:0000313" key="11">
    <source>
        <dbReference type="Proteomes" id="UP000320386"/>
    </source>
</evidence>
<dbReference type="InterPro" id="IPR001901">
    <property type="entry name" value="Translocase_SecE/Sec61-g"/>
</dbReference>
<feature type="transmembrane region" description="Helical" evidence="9">
    <location>
        <begin position="46"/>
        <end position="68"/>
    </location>
</feature>
<evidence type="ECO:0000256" key="6">
    <source>
        <dbReference type="ARBA" id="ARBA00022989"/>
    </source>
</evidence>
<dbReference type="Proteomes" id="UP000320386">
    <property type="component" value="Chromosome"/>
</dbReference>
<evidence type="ECO:0000256" key="4">
    <source>
        <dbReference type="ARBA" id="ARBA00022692"/>
    </source>
</evidence>
<feature type="transmembrane region" description="Helical" evidence="9">
    <location>
        <begin position="12"/>
        <end position="34"/>
    </location>
</feature>
<evidence type="ECO:0000256" key="2">
    <source>
        <dbReference type="ARBA" id="ARBA00022448"/>
    </source>
</evidence>
<dbReference type="GO" id="GO:0008320">
    <property type="term" value="F:protein transmembrane transporter activity"/>
    <property type="evidence" value="ECO:0007669"/>
    <property type="project" value="UniProtKB-UniRule"/>
</dbReference>
<proteinExistence type="inferred from homology"/>
<evidence type="ECO:0000256" key="9">
    <source>
        <dbReference type="HAMAP-Rule" id="MF_00422"/>
    </source>
</evidence>
<dbReference type="PANTHER" id="PTHR33910:SF1">
    <property type="entry name" value="PROTEIN TRANSLOCASE SUBUNIT SECE"/>
    <property type="match status" value="1"/>
</dbReference>
<dbReference type="GO" id="GO:0065002">
    <property type="term" value="P:intracellular protein transmembrane transport"/>
    <property type="evidence" value="ECO:0007669"/>
    <property type="project" value="UniProtKB-UniRule"/>
</dbReference>
<keyword evidence="2 9" id="KW-0813">Transport</keyword>
<dbReference type="GO" id="GO:0043952">
    <property type="term" value="P:protein transport by the Sec complex"/>
    <property type="evidence" value="ECO:0007669"/>
    <property type="project" value="UniProtKB-UniRule"/>
</dbReference>
<dbReference type="Pfam" id="PF00584">
    <property type="entry name" value="SecE"/>
    <property type="match status" value="1"/>
</dbReference>
<keyword evidence="4 9" id="KW-0812">Transmembrane</keyword>
<keyword evidence="11" id="KW-1185">Reference proteome</keyword>
<dbReference type="GO" id="GO:0009306">
    <property type="term" value="P:protein secretion"/>
    <property type="evidence" value="ECO:0007669"/>
    <property type="project" value="UniProtKB-UniRule"/>
</dbReference>
<evidence type="ECO:0000256" key="3">
    <source>
        <dbReference type="ARBA" id="ARBA00022475"/>
    </source>
</evidence>
<evidence type="ECO:0000256" key="8">
    <source>
        <dbReference type="ARBA" id="ARBA00023136"/>
    </source>
</evidence>
<keyword evidence="6 9" id="KW-1133">Transmembrane helix</keyword>
<dbReference type="EMBL" id="CP036280">
    <property type="protein sequence ID" value="QDU70388.1"/>
    <property type="molecule type" value="Genomic_DNA"/>
</dbReference>
<keyword evidence="7 9" id="KW-0811">Translocation</keyword>
<dbReference type="NCBIfam" id="TIGR00964">
    <property type="entry name" value="secE_bact"/>
    <property type="match status" value="1"/>
</dbReference>